<comment type="caution">
    <text evidence="4">The sequence shown here is derived from an EMBL/GenBank/DDBJ whole genome shotgun (WGS) entry which is preliminary data.</text>
</comment>
<dbReference type="RefSeq" id="WP_378312880.1">
    <property type="nucleotide sequence ID" value="NZ_JBHUKS010000035.1"/>
</dbReference>
<reference evidence="5" key="1">
    <citation type="journal article" date="2019" name="Int. J. Syst. Evol. Microbiol.">
        <title>The Global Catalogue of Microorganisms (GCM) 10K type strain sequencing project: providing services to taxonomists for standard genome sequencing and annotation.</title>
        <authorList>
            <consortium name="The Broad Institute Genomics Platform"/>
            <consortium name="The Broad Institute Genome Sequencing Center for Infectious Disease"/>
            <person name="Wu L."/>
            <person name="Ma J."/>
        </authorList>
    </citation>
    <scope>NUCLEOTIDE SEQUENCE [LARGE SCALE GENOMIC DNA]</scope>
    <source>
        <strain evidence="5">CGMCC 4.7641</strain>
    </source>
</reference>
<protein>
    <submittedName>
        <fullName evidence="4">DUF4139 domain-containing protein</fullName>
    </submittedName>
</protein>
<sequence length="504" mass="54327">MDASIVTVTVYPQHARVTRRCQVTPADGSRIEVTGLPLSLDAASVRVSGAGDALVTGVDVTYAQHAEPADPTLRALVEQRRADQATVDEVADDESAASARVDLLTGVSRRSGASFAKALAGGDAEPGRVQEVSEALSTQLAAALKERRALTTKLERLREDLAALERQIETRSAQSEQDSSTIVVELESPATADIELSYVVPGARWEPGYDVRVRGTDVTVTSYGLVSQHTGEDWPECELTLSTARPANTVVIPELQPWYLDRQQPERQSMVRAPAAMAYGAAGGGRDGFAAHVAEVEQGTTAVTFRPARPVAIPSGAQGHRTTLAQLDLTAELDYVTAPTEAEEAYLRAKVVNTAEHTLRAGRAAVFHEAEFVGSTQLELWAPGEERELALGVDDRIRVERELVKRSASKAAITGQRRREADYLTTVTNHSPREAVVAVLDQAPVSRDDAITVRDLRLSPEPVERTELGQFTWRLTIAPGASATVSLGYRVDVAKGVELSGWRE</sequence>
<dbReference type="InterPro" id="IPR011935">
    <property type="entry name" value="CHP02231"/>
</dbReference>
<evidence type="ECO:0000313" key="5">
    <source>
        <dbReference type="Proteomes" id="UP001597483"/>
    </source>
</evidence>
<dbReference type="InterPro" id="IPR025554">
    <property type="entry name" value="DUF4140"/>
</dbReference>
<gene>
    <name evidence="4" type="ORF">ACFSVL_41735</name>
</gene>
<dbReference type="NCBIfam" id="TIGR02231">
    <property type="entry name" value="mucoidy inhibitor MuiA family protein"/>
    <property type="match status" value="1"/>
</dbReference>
<feature type="coiled-coil region" evidence="1">
    <location>
        <begin position="140"/>
        <end position="174"/>
    </location>
</feature>
<dbReference type="Pfam" id="PF13600">
    <property type="entry name" value="DUF4140"/>
    <property type="match status" value="1"/>
</dbReference>
<keyword evidence="5" id="KW-1185">Reference proteome</keyword>
<dbReference type="EMBL" id="JBHUKS010000035">
    <property type="protein sequence ID" value="MFD2473984.1"/>
    <property type="molecule type" value="Genomic_DNA"/>
</dbReference>
<evidence type="ECO:0000259" key="2">
    <source>
        <dbReference type="Pfam" id="PF13598"/>
    </source>
</evidence>
<organism evidence="4 5">
    <name type="scientific">Amycolatopsis silviterrae</name>
    <dbReference type="NCBI Taxonomy" id="1656914"/>
    <lineage>
        <taxon>Bacteria</taxon>
        <taxon>Bacillati</taxon>
        <taxon>Actinomycetota</taxon>
        <taxon>Actinomycetes</taxon>
        <taxon>Pseudonocardiales</taxon>
        <taxon>Pseudonocardiaceae</taxon>
        <taxon>Amycolatopsis</taxon>
    </lineage>
</organism>
<dbReference type="PANTHER" id="PTHR31005">
    <property type="entry name" value="DUF4139 DOMAIN-CONTAINING PROTEIN"/>
    <property type="match status" value="1"/>
</dbReference>
<evidence type="ECO:0000256" key="1">
    <source>
        <dbReference type="SAM" id="Coils"/>
    </source>
</evidence>
<dbReference type="Pfam" id="PF13598">
    <property type="entry name" value="DUF4139"/>
    <property type="match status" value="1"/>
</dbReference>
<proteinExistence type="predicted"/>
<feature type="domain" description="DUF4139" evidence="2">
    <location>
        <begin position="194"/>
        <end position="492"/>
    </location>
</feature>
<dbReference type="Proteomes" id="UP001597483">
    <property type="component" value="Unassembled WGS sequence"/>
</dbReference>
<evidence type="ECO:0000313" key="4">
    <source>
        <dbReference type="EMBL" id="MFD2473984.1"/>
    </source>
</evidence>
<accession>A0ABW5HL59</accession>
<keyword evidence="1" id="KW-0175">Coiled coil</keyword>
<dbReference type="InterPro" id="IPR037291">
    <property type="entry name" value="DUF4139"/>
</dbReference>
<feature type="domain" description="DUF4140" evidence="3">
    <location>
        <begin position="8"/>
        <end position="104"/>
    </location>
</feature>
<dbReference type="PANTHER" id="PTHR31005:SF8">
    <property type="entry name" value="DUF4139 DOMAIN-CONTAINING PROTEIN"/>
    <property type="match status" value="1"/>
</dbReference>
<evidence type="ECO:0000259" key="3">
    <source>
        <dbReference type="Pfam" id="PF13600"/>
    </source>
</evidence>
<name>A0ABW5HL59_9PSEU</name>